<keyword evidence="3 5" id="KW-1133">Transmembrane helix</keyword>
<comment type="subcellular location">
    <subcellularLocation>
        <location evidence="1">Membrane</location>
        <topology evidence="1">Multi-pass membrane protein</topology>
    </subcellularLocation>
</comment>
<dbReference type="RefSeq" id="WP_129227889.1">
    <property type="nucleotide sequence ID" value="NZ_QYBB01000018.1"/>
</dbReference>
<evidence type="ECO:0000256" key="2">
    <source>
        <dbReference type="ARBA" id="ARBA00022692"/>
    </source>
</evidence>
<dbReference type="OrthoDB" id="9811701at2"/>
<name>A0A4Q2U847_9HYPH</name>
<evidence type="ECO:0000313" key="6">
    <source>
        <dbReference type="EMBL" id="RYC31035.1"/>
    </source>
</evidence>
<protein>
    <submittedName>
        <fullName evidence="6">LrgB family protein</fullName>
    </submittedName>
</protein>
<evidence type="ECO:0000256" key="1">
    <source>
        <dbReference type="ARBA" id="ARBA00004141"/>
    </source>
</evidence>
<evidence type="ECO:0000256" key="4">
    <source>
        <dbReference type="ARBA" id="ARBA00023136"/>
    </source>
</evidence>
<evidence type="ECO:0000256" key="5">
    <source>
        <dbReference type="SAM" id="Phobius"/>
    </source>
</evidence>
<evidence type="ECO:0000256" key="3">
    <source>
        <dbReference type="ARBA" id="ARBA00022989"/>
    </source>
</evidence>
<dbReference type="Pfam" id="PF04172">
    <property type="entry name" value="LrgB"/>
    <property type="match status" value="1"/>
</dbReference>
<feature type="transmembrane region" description="Helical" evidence="5">
    <location>
        <begin position="185"/>
        <end position="205"/>
    </location>
</feature>
<gene>
    <name evidence="6" type="ORF">D3273_16000</name>
</gene>
<evidence type="ECO:0000313" key="7">
    <source>
        <dbReference type="Proteomes" id="UP000290759"/>
    </source>
</evidence>
<comment type="caution">
    <text evidence="6">The sequence shown here is derived from an EMBL/GenBank/DDBJ whole genome shotgun (WGS) entry which is preliminary data.</text>
</comment>
<feature type="transmembrane region" description="Helical" evidence="5">
    <location>
        <begin position="157"/>
        <end position="178"/>
    </location>
</feature>
<dbReference type="PANTHER" id="PTHR30249:SF0">
    <property type="entry name" value="PLASTIDAL GLYCOLATE_GLYCERATE TRANSLOCATOR 1, CHLOROPLASTIC"/>
    <property type="match status" value="1"/>
</dbReference>
<dbReference type="Proteomes" id="UP000290759">
    <property type="component" value="Unassembled WGS sequence"/>
</dbReference>
<sequence>MTSVFGLWIYLSTTPLFWLTVTLLAWLAADALAKASGRHPVANAVLIAATIVGALVLGSETSYRTYFDGAQFIHFLLGPATVALGIPLYRNRALVLRNLVPMMAALLAGAAVSIGSALGIAAALGAPRDVLASLAPKSVTTPVAMAVSERLGGQPSLTAALVILTGILGAVMVTPLMNALRMTDFAARGFAAGLAAHGIGTARAFTVDSVAGTFAGIALGLNALVTAVLAPMVLGLF</sequence>
<feature type="transmembrane region" description="Helical" evidence="5">
    <location>
        <begin position="41"/>
        <end position="59"/>
    </location>
</feature>
<feature type="transmembrane region" description="Helical" evidence="5">
    <location>
        <begin position="71"/>
        <end position="89"/>
    </location>
</feature>
<feature type="transmembrane region" description="Helical" evidence="5">
    <location>
        <begin position="101"/>
        <end position="124"/>
    </location>
</feature>
<reference evidence="6 7" key="1">
    <citation type="submission" date="2018-12" db="EMBL/GenBank/DDBJ databases">
        <authorList>
            <person name="Grouzdev D.S."/>
            <person name="Krutkina M.S."/>
        </authorList>
    </citation>
    <scope>NUCLEOTIDE SEQUENCE [LARGE SCALE GENOMIC DNA]</scope>
    <source>
        <strain evidence="6 7">RmlP026</strain>
    </source>
</reference>
<dbReference type="InterPro" id="IPR007300">
    <property type="entry name" value="CidB/LrgB"/>
</dbReference>
<organism evidence="6 7">
    <name type="scientific">Lichenibacterium minor</name>
    <dbReference type="NCBI Taxonomy" id="2316528"/>
    <lineage>
        <taxon>Bacteria</taxon>
        <taxon>Pseudomonadati</taxon>
        <taxon>Pseudomonadota</taxon>
        <taxon>Alphaproteobacteria</taxon>
        <taxon>Hyphomicrobiales</taxon>
        <taxon>Lichenihabitantaceae</taxon>
        <taxon>Lichenibacterium</taxon>
    </lineage>
</organism>
<feature type="transmembrane region" description="Helical" evidence="5">
    <location>
        <begin position="211"/>
        <end position="236"/>
    </location>
</feature>
<dbReference type="AlphaFoldDB" id="A0A4Q2U847"/>
<dbReference type="PANTHER" id="PTHR30249">
    <property type="entry name" value="PUTATIVE SEROTONIN TRANSPORTER"/>
    <property type="match status" value="1"/>
</dbReference>
<proteinExistence type="predicted"/>
<accession>A0A4Q2U847</accession>
<keyword evidence="4 5" id="KW-0472">Membrane</keyword>
<dbReference type="GO" id="GO:0016020">
    <property type="term" value="C:membrane"/>
    <property type="evidence" value="ECO:0007669"/>
    <property type="project" value="UniProtKB-SubCell"/>
</dbReference>
<keyword evidence="2 5" id="KW-0812">Transmembrane</keyword>
<reference evidence="6 7" key="2">
    <citation type="submission" date="2019-02" db="EMBL/GenBank/DDBJ databases">
        <title>'Lichenibacterium ramalinii' gen. nov. sp. nov., 'Lichenibacterium minor' gen. nov. sp. nov.</title>
        <authorList>
            <person name="Pankratov T."/>
        </authorList>
    </citation>
    <scope>NUCLEOTIDE SEQUENCE [LARGE SCALE GENOMIC DNA]</scope>
    <source>
        <strain evidence="6 7">RmlP026</strain>
    </source>
</reference>
<dbReference type="EMBL" id="QYBB01000018">
    <property type="protein sequence ID" value="RYC31035.1"/>
    <property type="molecule type" value="Genomic_DNA"/>
</dbReference>
<feature type="transmembrane region" description="Helical" evidence="5">
    <location>
        <begin position="6"/>
        <end position="29"/>
    </location>
</feature>
<keyword evidence="7" id="KW-1185">Reference proteome</keyword>